<gene>
    <name evidence="1" type="ORF">ABXZ36_15360</name>
</gene>
<proteinExistence type="predicted"/>
<protein>
    <submittedName>
        <fullName evidence="1">SatD family protein</fullName>
    </submittedName>
</protein>
<keyword evidence="2" id="KW-1185">Reference proteome</keyword>
<dbReference type="Proteomes" id="UP001549799">
    <property type="component" value="Unassembled WGS sequence"/>
</dbReference>
<sequence>MVAIITGDIINSETYNVSDWLVGLKGYLSTLGNSPKDWDIYRGDEFQLKVDSRDALKVAIEIKSLIKQFKGLDVRMAIGIGGESYSGVGISESNGAAYQYSGRTFETLKEQKLNLAIATSDKDKDNTINLVFKLALEFMDNWSVVSAEIIALSLQKPESSQQELADALQIKQSAVSQRLKRAKADLVLEVINFYRTIINEHNI</sequence>
<comment type="caution">
    <text evidence="1">The sequence shown here is derived from an EMBL/GenBank/DDBJ whole genome shotgun (WGS) entry which is preliminary data.</text>
</comment>
<name>A0ABV2SZX2_9FLAO</name>
<organism evidence="1 2">
    <name type="scientific">Sediminicola arcticus</name>
    <dbReference type="NCBI Taxonomy" id="1574308"/>
    <lineage>
        <taxon>Bacteria</taxon>
        <taxon>Pseudomonadati</taxon>
        <taxon>Bacteroidota</taxon>
        <taxon>Flavobacteriia</taxon>
        <taxon>Flavobacteriales</taxon>
        <taxon>Flavobacteriaceae</taxon>
        <taxon>Sediminicola</taxon>
    </lineage>
</organism>
<reference evidence="1 2" key="1">
    <citation type="submission" date="2024-07" db="EMBL/GenBank/DDBJ databases">
        <title>The genome sequence of type strain Sediminicola arcticus GDMCC 1.2805.</title>
        <authorList>
            <person name="Liu Y."/>
        </authorList>
    </citation>
    <scope>NUCLEOTIDE SEQUENCE [LARGE SCALE GENOMIC DNA]</scope>
    <source>
        <strain evidence="1 2">GDMCC 1.2805</strain>
    </source>
</reference>
<evidence type="ECO:0000313" key="1">
    <source>
        <dbReference type="EMBL" id="MET6992025.1"/>
    </source>
</evidence>
<evidence type="ECO:0000313" key="2">
    <source>
        <dbReference type="Proteomes" id="UP001549799"/>
    </source>
</evidence>
<dbReference type="Gene3D" id="1.10.10.10">
    <property type="entry name" value="Winged helix-like DNA-binding domain superfamily/Winged helix DNA-binding domain"/>
    <property type="match status" value="1"/>
</dbReference>
<dbReference type="RefSeq" id="WP_354616567.1">
    <property type="nucleotide sequence ID" value="NZ_JBEXAE010000010.1"/>
</dbReference>
<dbReference type="InterPro" id="IPR032580">
    <property type="entry name" value="SatD"/>
</dbReference>
<dbReference type="InterPro" id="IPR036388">
    <property type="entry name" value="WH-like_DNA-bd_sf"/>
</dbReference>
<accession>A0ABV2SZX2</accession>
<dbReference type="Pfam" id="PF16264">
    <property type="entry name" value="SatD"/>
    <property type="match status" value="1"/>
</dbReference>
<dbReference type="EMBL" id="JBEXAE010000010">
    <property type="protein sequence ID" value="MET6992025.1"/>
    <property type="molecule type" value="Genomic_DNA"/>
</dbReference>